<reference evidence="1" key="1">
    <citation type="submission" date="2014-09" db="EMBL/GenBank/DDBJ databases">
        <authorList>
            <person name="Magalhaes I.L.F."/>
            <person name="Oliveira U."/>
            <person name="Santos F.R."/>
            <person name="Vidigal T.H.D.A."/>
            <person name="Brescovit A.D."/>
            <person name="Santos A.J."/>
        </authorList>
    </citation>
    <scope>NUCLEOTIDE SEQUENCE</scope>
    <source>
        <tissue evidence="1">Shoot tissue taken approximately 20 cm above the soil surface</tissue>
    </source>
</reference>
<proteinExistence type="predicted"/>
<protein>
    <submittedName>
        <fullName evidence="1">Uncharacterized protein</fullName>
    </submittedName>
</protein>
<dbReference type="AlphaFoldDB" id="A0A0A8XRM5"/>
<reference evidence="1" key="2">
    <citation type="journal article" date="2015" name="Data Brief">
        <title>Shoot transcriptome of the giant reed, Arundo donax.</title>
        <authorList>
            <person name="Barrero R.A."/>
            <person name="Guerrero F.D."/>
            <person name="Moolhuijzen P."/>
            <person name="Goolsby J.A."/>
            <person name="Tidwell J."/>
            <person name="Bellgard S.E."/>
            <person name="Bellgard M.I."/>
        </authorList>
    </citation>
    <scope>NUCLEOTIDE SEQUENCE</scope>
    <source>
        <tissue evidence="1">Shoot tissue taken approximately 20 cm above the soil surface</tissue>
    </source>
</reference>
<dbReference type="EMBL" id="GBRH01282550">
    <property type="protein sequence ID" value="JAD15345.1"/>
    <property type="molecule type" value="Transcribed_RNA"/>
</dbReference>
<organism evidence="1">
    <name type="scientific">Arundo donax</name>
    <name type="common">Giant reed</name>
    <name type="synonym">Donax arundinaceus</name>
    <dbReference type="NCBI Taxonomy" id="35708"/>
    <lineage>
        <taxon>Eukaryota</taxon>
        <taxon>Viridiplantae</taxon>
        <taxon>Streptophyta</taxon>
        <taxon>Embryophyta</taxon>
        <taxon>Tracheophyta</taxon>
        <taxon>Spermatophyta</taxon>
        <taxon>Magnoliopsida</taxon>
        <taxon>Liliopsida</taxon>
        <taxon>Poales</taxon>
        <taxon>Poaceae</taxon>
        <taxon>PACMAD clade</taxon>
        <taxon>Arundinoideae</taxon>
        <taxon>Arundineae</taxon>
        <taxon>Arundo</taxon>
    </lineage>
</organism>
<name>A0A0A8XRM5_ARUDO</name>
<accession>A0A0A8XRM5</accession>
<sequence length="56" mass="6137">MVYHQCTLLIILNSDNANIAQMRSVCSALPPMLYCTKGSSLYCTKGSSILNQMDHG</sequence>
<evidence type="ECO:0000313" key="1">
    <source>
        <dbReference type="EMBL" id="JAD15345.1"/>
    </source>
</evidence>